<dbReference type="AlphaFoldDB" id="A0AA41FIL7"/>
<gene>
    <name evidence="1" type="ORF">GPL26_20870</name>
</gene>
<dbReference type="EMBL" id="WQPS01000043">
    <property type="protein sequence ID" value="MBT9812075.1"/>
    <property type="molecule type" value="Genomic_DNA"/>
</dbReference>
<protein>
    <submittedName>
        <fullName evidence="1">Uncharacterized protein</fullName>
    </submittedName>
</protein>
<sequence>MTFPIDIEEYTRDKMKLLEDPDMGDYAVFRAMAIFANMAYTAGLEAGRKEAEICKE</sequence>
<dbReference type="RefSeq" id="WP_166436549.1">
    <property type="nucleotide sequence ID" value="NZ_CABJDD010000002.1"/>
</dbReference>
<accession>A0AA41FIL7</accession>
<evidence type="ECO:0000313" key="2">
    <source>
        <dbReference type="Proteomes" id="UP000708338"/>
    </source>
</evidence>
<comment type="caution">
    <text evidence="1">The sequence shown here is derived from an EMBL/GenBank/DDBJ whole genome shotgun (WGS) entry which is preliminary data.</text>
</comment>
<name>A0AA41FIL7_9FIRM</name>
<organism evidence="1 2">
    <name type="scientific">Enterocloster citroniae</name>
    <dbReference type="NCBI Taxonomy" id="358743"/>
    <lineage>
        <taxon>Bacteria</taxon>
        <taxon>Bacillati</taxon>
        <taxon>Bacillota</taxon>
        <taxon>Clostridia</taxon>
        <taxon>Lachnospirales</taxon>
        <taxon>Lachnospiraceae</taxon>
        <taxon>Enterocloster</taxon>
    </lineage>
</organism>
<proteinExistence type="predicted"/>
<evidence type="ECO:0000313" key="1">
    <source>
        <dbReference type="EMBL" id="MBT9812075.1"/>
    </source>
</evidence>
<reference evidence="1" key="1">
    <citation type="journal article" date="2021" name="Gut Microbes">
        <title>A synthetic consortium of 100 gut commensals modulates the composition and function in a colon model of the microbiome of elderly subjects.</title>
        <authorList>
            <person name="Perez M."/>
            <person name="Ntemiri A."/>
            <person name="Tan H."/>
            <person name="Harris H.M.B."/>
            <person name="Roager H.M."/>
            <person name="Ribiere C."/>
            <person name="O'Toole P.W."/>
        </authorList>
    </citation>
    <scope>NUCLEOTIDE SEQUENCE</scope>
    <source>
        <strain evidence="1">MCC335</strain>
    </source>
</reference>
<dbReference type="Proteomes" id="UP000708338">
    <property type="component" value="Unassembled WGS sequence"/>
</dbReference>